<keyword evidence="2" id="KW-0645">Protease</keyword>
<evidence type="ECO:0000313" key="10">
    <source>
        <dbReference type="Proteomes" id="UP000886743"/>
    </source>
</evidence>
<keyword evidence="6" id="KW-0482">Metalloprotease</keyword>
<dbReference type="Gene3D" id="3.40.140.10">
    <property type="entry name" value="Cytidine Deaminase, domain 2"/>
    <property type="match status" value="1"/>
</dbReference>
<reference evidence="9" key="2">
    <citation type="journal article" date="2021" name="PeerJ">
        <title>Extensive microbial diversity within the chicken gut microbiome revealed by metagenomics and culture.</title>
        <authorList>
            <person name="Gilroy R."/>
            <person name="Ravi A."/>
            <person name="Getino M."/>
            <person name="Pursley I."/>
            <person name="Horton D.L."/>
            <person name="Alikhan N.F."/>
            <person name="Baker D."/>
            <person name="Gharbi K."/>
            <person name="Hall N."/>
            <person name="Watson M."/>
            <person name="Adriaenssens E.M."/>
            <person name="Foster-Nyarko E."/>
            <person name="Jarju S."/>
            <person name="Secka A."/>
            <person name="Antonio M."/>
            <person name="Oren A."/>
            <person name="Chaudhuri R.R."/>
            <person name="La Ragione R."/>
            <person name="Hildebrand F."/>
            <person name="Pallen M.J."/>
        </authorList>
    </citation>
    <scope>NUCLEOTIDE SEQUENCE</scope>
    <source>
        <strain evidence="9">4920</strain>
    </source>
</reference>
<evidence type="ECO:0000256" key="4">
    <source>
        <dbReference type="ARBA" id="ARBA00022801"/>
    </source>
</evidence>
<dbReference type="CDD" id="cd08071">
    <property type="entry name" value="MPN_DUF2466"/>
    <property type="match status" value="1"/>
</dbReference>
<dbReference type="InterPro" id="IPR001405">
    <property type="entry name" value="UPF0758"/>
</dbReference>
<comment type="caution">
    <text evidence="9">The sequence shown here is derived from an EMBL/GenBank/DDBJ whole genome shotgun (WGS) entry which is preliminary data.</text>
</comment>
<protein>
    <submittedName>
        <fullName evidence="9">RadC family protein</fullName>
    </submittedName>
</protein>
<proteinExistence type="inferred from homology"/>
<dbReference type="NCBIfam" id="TIGR00608">
    <property type="entry name" value="radc"/>
    <property type="match status" value="1"/>
</dbReference>
<comment type="similarity">
    <text evidence="1 7">Belongs to the UPF0758 family.</text>
</comment>
<evidence type="ECO:0000256" key="1">
    <source>
        <dbReference type="ARBA" id="ARBA00010243"/>
    </source>
</evidence>
<gene>
    <name evidence="9" type="ORF">IAC74_07000</name>
</gene>
<dbReference type="Pfam" id="PF04002">
    <property type="entry name" value="RadC"/>
    <property type="match status" value="1"/>
</dbReference>
<evidence type="ECO:0000256" key="3">
    <source>
        <dbReference type="ARBA" id="ARBA00022723"/>
    </source>
</evidence>
<evidence type="ECO:0000313" key="9">
    <source>
        <dbReference type="EMBL" id="HIV03308.1"/>
    </source>
</evidence>
<keyword evidence="5" id="KW-0862">Zinc</keyword>
<keyword evidence="4" id="KW-0378">Hydrolase</keyword>
<dbReference type="InterPro" id="IPR037518">
    <property type="entry name" value="MPN"/>
</dbReference>
<dbReference type="PANTHER" id="PTHR30471">
    <property type="entry name" value="DNA REPAIR PROTEIN RADC"/>
    <property type="match status" value="1"/>
</dbReference>
<dbReference type="Gene3D" id="1.10.150.20">
    <property type="entry name" value="5' to 3' exonuclease, C-terminal subdomain"/>
    <property type="match status" value="1"/>
</dbReference>
<evidence type="ECO:0000256" key="5">
    <source>
        <dbReference type="ARBA" id="ARBA00022833"/>
    </source>
</evidence>
<evidence type="ECO:0000256" key="6">
    <source>
        <dbReference type="ARBA" id="ARBA00023049"/>
    </source>
</evidence>
<dbReference type="PROSITE" id="PS50249">
    <property type="entry name" value="MPN"/>
    <property type="match status" value="1"/>
</dbReference>
<organism evidence="9 10">
    <name type="scientific">Candidatus Aphodoplasma excrementigallinarum</name>
    <dbReference type="NCBI Taxonomy" id="2840673"/>
    <lineage>
        <taxon>Bacteria</taxon>
        <taxon>Bacillati</taxon>
        <taxon>Bacillota</taxon>
        <taxon>Clostridia</taxon>
        <taxon>Eubacteriales</taxon>
        <taxon>Candidatus Aphodoplasma</taxon>
    </lineage>
</organism>
<dbReference type="GO" id="GO:0008237">
    <property type="term" value="F:metallopeptidase activity"/>
    <property type="evidence" value="ECO:0007669"/>
    <property type="project" value="UniProtKB-KW"/>
</dbReference>
<dbReference type="GO" id="GO:0046872">
    <property type="term" value="F:metal ion binding"/>
    <property type="evidence" value="ECO:0007669"/>
    <property type="project" value="UniProtKB-KW"/>
</dbReference>
<dbReference type="EMBL" id="DVOF01000209">
    <property type="protein sequence ID" value="HIV03308.1"/>
    <property type="molecule type" value="Genomic_DNA"/>
</dbReference>
<evidence type="ECO:0000256" key="2">
    <source>
        <dbReference type="ARBA" id="ARBA00022670"/>
    </source>
</evidence>
<dbReference type="SUPFAM" id="SSF47781">
    <property type="entry name" value="RuvA domain 2-like"/>
    <property type="match status" value="1"/>
</dbReference>
<dbReference type="PANTHER" id="PTHR30471:SF3">
    <property type="entry name" value="UPF0758 PROTEIN YEES-RELATED"/>
    <property type="match status" value="1"/>
</dbReference>
<dbReference type="InterPro" id="IPR025657">
    <property type="entry name" value="RadC_JAB"/>
</dbReference>
<evidence type="ECO:0000259" key="8">
    <source>
        <dbReference type="PROSITE" id="PS50249"/>
    </source>
</evidence>
<accession>A0A9D1T012</accession>
<dbReference type="GO" id="GO:0006508">
    <property type="term" value="P:proteolysis"/>
    <property type="evidence" value="ECO:0007669"/>
    <property type="project" value="UniProtKB-KW"/>
</dbReference>
<name>A0A9D1T012_9FIRM</name>
<evidence type="ECO:0000256" key="7">
    <source>
        <dbReference type="RuleBase" id="RU003797"/>
    </source>
</evidence>
<reference evidence="9" key="1">
    <citation type="submission" date="2020-10" db="EMBL/GenBank/DDBJ databases">
        <authorList>
            <person name="Gilroy R."/>
        </authorList>
    </citation>
    <scope>NUCLEOTIDE SEQUENCE</scope>
    <source>
        <strain evidence="9">4920</strain>
    </source>
</reference>
<feature type="domain" description="MPN" evidence="8">
    <location>
        <begin position="108"/>
        <end position="230"/>
    </location>
</feature>
<dbReference type="Proteomes" id="UP000886743">
    <property type="component" value="Unassembled WGS sequence"/>
</dbReference>
<sequence length="231" mass="26398">MAQNTTKENSHSGHRVRLKQRFLSEGLDAFNEHQILELLLFYTIPLKDTNEIAHDLIKTFGSLSRVFDAHPKELQKVHGISEHSSTLISMIPQLSRAYLKDLTRERPVLSSTQAAGEYIKNFFMGRIYEVFYIFCMDKSCRVIHEEKICEGTLDETPCYPRLVLEAAFRHNAQRVIFAHNHPSDILKPSPGDIESTHKLVQIFESVDIEVVDHIIAGKSGYISMAELSCLR</sequence>
<keyword evidence="3" id="KW-0479">Metal-binding</keyword>
<dbReference type="AlphaFoldDB" id="A0A9D1T012"/>
<dbReference type="InterPro" id="IPR010994">
    <property type="entry name" value="RuvA_2-like"/>
</dbReference>